<keyword evidence="1 4" id="KW-0349">Heme</keyword>
<keyword evidence="8" id="KW-1185">Reference proteome</keyword>
<accession>A0ABU2ZHF2</accession>
<dbReference type="Pfam" id="PF00034">
    <property type="entry name" value="Cytochrom_C"/>
    <property type="match status" value="1"/>
</dbReference>
<protein>
    <recommendedName>
        <fullName evidence="6">Cytochrome c domain-containing protein</fullName>
    </recommendedName>
</protein>
<dbReference type="InterPro" id="IPR036909">
    <property type="entry name" value="Cyt_c-like_dom_sf"/>
</dbReference>
<evidence type="ECO:0000256" key="1">
    <source>
        <dbReference type="ARBA" id="ARBA00022617"/>
    </source>
</evidence>
<evidence type="ECO:0000259" key="6">
    <source>
        <dbReference type="PROSITE" id="PS51007"/>
    </source>
</evidence>
<dbReference type="Gene3D" id="1.10.760.10">
    <property type="entry name" value="Cytochrome c-like domain"/>
    <property type="match status" value="1"/>
</dbReference>
<proteinExistence type="predicted"/>
<evidence type="ECO:0000313" key="8">
    <source>
        <dbReference type="Proteomes" id="UP001259803"/>
    </source>
</evidence>
<dbReference type="InterPro" id="IPR009056">
    <property type="entry name" value="Cyt_c-like_dom"/>
</dbReference>
<feature type="domain" description="Cytochrome c" evidence="6">
    <location>
        <begin position="30"/>
        <end position="124"/>
    </location>
</feature>
<comment type="caution">
    <text evidence="7">The sequence shown here is derived from an EMBL/GenBank/DDBJ whole genome shotgun (WGS) entry which is preliminary data.</text>
</comment>
<dbReference type="PROSITE" id="PS51007">
    <property type="entry name" value="CYTC"/>
    <property type="match status" value="1"/>
</dbReference>
<dbReference type="RefSeq" id="WP_311340604.1">
    <property type="nucleotide sequence ID" value="NZ_JAVRHS010000004.1"/>
</dbReference>
<feature type="signal peptide" evidence="5">
    <location>
        <begin position="1"/>
        <end position="24"/>
    </location>
</feature>
<keyword evidence="2 4" id="KW-0479">Metal-binding</keyword>
<reference evidence="7 8" key="1">
    <citation type="submission" date="2023-09" db="EMBL/GenBank/DDBJ databases">
        <authorList>
            <person name="Rey-Velasco X."/>
        </authorList>
    </citation>
    <scope>NUCLEOTIDE SEQUENCE [LARGE SCALE GENOMIC DNA]</scope>
    <source>
        <strain evidence="7 8">F390</strain>
    </source>
</reference>
<evidence type="ECO:0000313" key="7">
    <source>
        <dbReference type="EMBL" id="MDT0576028.1"/>
    </source>
</evidence>
<dbReference type="SUPFAM" id="SSF46626">
    <property type="entry name" value="Cytochrome c"/>
    <property type="match status" value="1"/>
</dbReference>
<evidence type="ECO:0000256" key="5">
    <source>
        <dbReference type="SAM" id="SignalP"/>
    </source>
</evidence>
<dbReference type="EMBL" id="JAVRHS010000004">
    <property type="protein sequence ID" value="MDT0576028.1"/>
    <property type="molecule type" value="Genomic_DNA"/>
</dbReference>
<keyword evidence="5" id="KW-0732">Signal</keyword>
<name>A0ABU2ZHF2_9SPHN</name>
<evidence type="ECO:0000256" key="2">
    <source>
        <dbReference type="ARBA" id="ARBA00022723"/>
    </source>
</evidence>
<gene>
    <name evidence="7" type="ORF">RM533_07490</name>
</gene>
<dbReference type="Proteomes" id="UP001259803">
    <property type="component" value="Unassembled WGS sequence"/>
</dbReference>
<evidence type="ECO:0000256" key="3">
    <source>
        <dbReference type="ARBA" id="ARBA00023004"/>
    </source>
</evidence>
<feature type="chain" id="PRO_5047101098" description="Cytochrome c domain-containing protein" evidence="5">
    <location>
        <begin position="25"/>
        <end position="133"/>
    </location>
</feature>
<organism evidence="7 8">
    <name type="scientific">Croceicoccus esteveae</name>
    <dbReference type="NCBI Taxonomy" id="3075597"/>
    <lineage>
        <taxon>Bacteria</taxon>
        <taxon>Pseudomonadati</taxon>
        <taxon>Pseudomonadota</taxon>
        <taxon>Alphaproteobacteria</taxon>
        <taxon>Sphingomonadales</taxon>
        <taxon>Erythrobacteraceae</taxon>
        <taxon>Croceicoccus</taxon>
    </lineage>
</organism>
<evidence type="ECO:0000256" key="4">
    <source>
        <dbReference type="PROSITE-ProRule" id="PRU00433"/>
    </source>
</evidence>
<keyword evidence="3 4" id="KW-0408">Iron</keyword>
<sequence length="133" mass="13887">MQNLPILLLIAPLLAACSATPASRNEAPLAVAGRGSAVVQLSTPQMRGAEFAQAHCSGCHAIAAGQTSPNPDAPRFEAVVNTPGLSQASLASWLANSHNYPDVMNFAIAPAQLDDVAAYMLTLRSAHYRPPIQ</sequence>